<dbReference type="PANTHER" id="PTHR14190">
    <property type="entry name" value="SUPPRESSOR OF ACTIN MUTATIONS 2/VACUOLAR PROTEIN SORTING 52"/>
    <property type="match status" value="1"/>
</dbReference>
<dbReference type="InterPro" id="IPR048361">
    <property type="entry name" value="Vps52_C"/>
</dbReference>
<feature type="compositionally biased region" description="Polar residues" evidence="7">
    <location>
        <begin position="106"/>
        <end position="119"/>
    </location>
</feature>
<sequence>MWLDRLSGHSTPAATPSGSPPPANRAYSPAPRRPSHLAPSSAAQRPGFTPRSSSLSINSNDSTTSLLSSSRKPNGSGLKQSVTAPEVPDPLEVLEKLLGPEGNTAPGLTNPKSTVNGTGTAEEYDEEELDFEGLSLREVASKTFVTEEETVYTPQTTEEFEKDIAQFEELHRSIRACDDGLNSVESNLTSFQNDLAAVSAEIETLQARSTALSIRLENRKIVENGLGPIVEEISISPAVVRKIVEGTIDEVWVRALAEVEKRSKAMDAKSREQRNIKGVNDLRPLLTNLITKALERIRDFMVAQIKALRSPNINAQIIQQQHFVRYKDLYGFLHKHHPQLAEQIAQAYMNTMRWYFLAQFTRYEKALEKIKIHVIDKHDVLGQDDGSRKGTIMSGAKTTGPPHDAVNLGRRIDLLKTSNQTALASFLAEEEKATHYLEFPFRNFNLALVDNASAEYSFLTTFFSPSLSYSAISRHFNYIFEPTFSLGQNLTKSLIQETYDCLGVLLCVRLNQHFAFELQRRKIPAVDGYINGTGMLLWPRFQVVMDQHCDSVRAVTNGVSIRKQSASEQAKQSAAPHFMTQRFGQFMQGILALSTEAGDDEPVSSSLTRLRSEIEAFLTKMGKSIGDARKRERFLYNNYSLILTIIGDLEGKLAIEQQEHFEVLKKAFGDSA</sequence>
<dbReference type="STRING" id="149040.A0A132BD40"/>
<reference evidence="10 11" key="1">
    <citation type="submission" date="2015-10" db="EMBL/GenBank/DDBJ databases">
        <title>Full genome of DAOMC 229536 Phialocephala scopiformis, a fungal endophyte of spruce producing the potent anti-insectan compound rugulosin.</title>
        <authorList>
            <consortium name="DOE Joint Genome Institute"/>
            <person name="Walker A.K."/>
            <person name="Frasz S.L."/>
            <person name="Seifert K.A."/>
            <person name="Miller J.D."/>
            <person name="Mondo S.J."/>
            <person name="Labutti K."/>
            <person name="Lipzen A."/>
            <person name="Dockter R."/>
            <person name="Kennedy M."/>
            <person name="Grigoriev I.V."/>
            <person name="Spatafora J.W."/>
        </authorList>
    </citation>
    <scope>NUCLEOTIDE SEQUENCE [LARGE SCALE GENOMIC DNA]</scope>
    <source>
        <strain evidence="10 11">CBS 120377</strain>
    </source>
</reference>
<feature type="coiled-coil region" evidence="6">
    <location>
        <begin position="181"/>
        <end position="208"/>
    </location>
</feature>
<name>A0A132BD40_MOLSC</name>
<feature type="region of interest" description="Disordered" evidence="7">
    <location>
        <begin position="1"/>
        <end position="119"/>
    </location>
</feature>
<dbReference type="GO" id="GO:0006896">
    <property type="term" value="P:Golgi to vacuole transport"/>
    <property type="evidence" value="ECO:0007669"/>
    <property type="project" value="TreeGrafter"/>
</dbReference>
<accession>A0A132BD40</accession>
<evidence type="ECO:0000259" key="8">
    <source>
        <dbReference type="Pfam" id="PF04129"/>
    </source>
</evidence>
<dbReference type="KEGG" id="psco:LY89DRAFT_656041"/>
<evidence type="ECO:0000313" key="10">
    <source>
        <dbReference type="EMBL" id="KUJ10316.1"/>
    </source>
</evidence>
<feature type="domain" description="Vps52 coiled-coil" evidence="8">
    <location>
        <begin position="166"/>
        <end position="333"/>
    </location>
</feature>
<dbReference type="GO" id="GO:0042147">
    <property type="term" value="P:retrograde transport, endosome to Golgi"/>
    <property type="evidence" value="ECO:0007669"/>
    <property type="project" value="TreeGrafter"/>
</dbReference>
<dbReference type="Pfam" id="PF20655">
    <property type="entry name" value="Vps52_C"/>
    <property type="match status" value="1"/>
</dbReference>
<keyword evidence="5" id="KW-0333">Golgi apparatus</keyword>
<evidence type="ECO:0000259" key="9">
    <source>
        <dbReference type="Pfam" id="PF20655"/>
    </source>
</evidence>
<keyword evidence="3" id="KW-0813">Transport</keyword>
<dbReference type="EMBL" id="KQ947429">
    <property type="protein sequence ID" value="KUJ10316.1"/>
    <property type="molecule type" value="Genomic_DNA"/>
</dbReference>
<dbReference type="Pfam" id="PF04129">
    <property type="entry name" value="Vps52_CC"/>
    <property type="match status" value="1"/>
</dbReference>
<dbReference type="GO" id="GO:0019905">
    <property type="term" value="F:syntaxin binding"/>
    <property type="evidence" value="ECO:0007669"/>
    <property type="project" value="TreeGrafter"/>
</dbReference>
<dbReference type="InterPro" id="IPR048319">
    <property type="entry name" value="Vps52_CC"/>
</dbReference>
<dbReference type="GeneID" id="28822089"/>
<dbReference type="GO" id="GO:0005829">
    <property type="term" value="C:cytosol"/>
    <property type="evidence" value="ECO:0007669"/>
    <property type="project" value="GOC"/>
</dbReference>
<evidence type="ECO:0000256" key="7">
    <source>
        <dbReference type="SAM" id="MobiDB-lite"/>
    </source>
</evidence>
<evidence type="ECO:0000256" key="6">
    <source>
        <dbReference type="SAM" id="Coils"/>
    </source>
</evidence>
<keyword evidence="4" id="KW-0653">Protein transport</keyword>
<proteinExistence type="inferred from homology"/>
<dbReference type="InterPro" id="IPR007258">
    <property type="entry name" value="Vps52"/>
</dbReference>
<dbReference type="FunCoup" id="A0A132BD40">
    <property type="interactions" value="939"/>
</dbReference>
<keyword evidence="6" id="KW-0175">Coiled coil</keyword>
<dbReference type="GO" id="GO:0015031">
    <property type="term" value="P:protein transport"/>
    <property type="evidence" value="ECO:0007669"/>
    <property type="project" value="UniProtKB-KW"/>
</dbReference>
<evidence type="ECO:0000256" key="5">
    <source>
        <dbReference type="ARBA" id="ARBA00023034"/>
    </source>
</evidence>
<feature type="compositionally biased region" description="Low complexity" evidence="7">
    <location>
        <begin position="52"/>
        <end position="70"/>
    </location>
</feature>
<protein>
    <submittedName>
        <fullName evidence="10">Vps52-domain-containing protein</fullName>
    </submittedName>
</protein>
<feature type="domain" description="Vps52 C-terminal" evidence="9">
    <location>
        <begin position="350"/>
        <end position="666"/>
    </location>
</feature>
<dbReference type="Proteomes" id="UP000070700">
    <property type="component" value="Unassembled WGS sequence"/>
</dbReference>
<keyword evidence="11" id="KW-1185">Reference proteome</keyword>
<gene>
    <name evidence="10" type="ORF">LY89DRAFT_656041</name>
</gene>
<dbReference type="OrthoDB" id="19482at2759"/>
<dbReference type="AlphaFoldDB" id="A0A132BD40"/>
<organism evidence="10 11">
    <name type="scientific">Mollisia scopiformis</name>
    <name type="common">Conifer needle endophyte fungus</name>
    <name type="synonym">Phialocephala scopiformis</name>
    <dbReference type="NCBI Taxonomy" id="149040"/>
    <lineage>
        <taxon>Eukaryota</taxon>
        <taxon>Fungi</taxon>
        <taxon>Dikarya</taxon>
        <taxon>Ascomycota</taxon>
        <taxon>Pezizomycotina</taxon>
        <taxon>Leotiomycetes</taxon>
        <taxon>Helotiales</taxon>
        <taxon>Mollisiaceae</taxon>
        <taxon>Mollisia</taxon>
    </lineage>
</organism>
<comment type="similarity">
    <text evidence="2">Belongs to the VPS52 family.</text>
</comment>
<comment type="subcellular location">
    <subcellularLocation>
        <location evidence="1">Golgi apparatus</location>
        <location evidence="1">trans-Golgi network</location>
    </subcellularLocation>
</comment>
<dbReference type="RefSeq" id="XP_018064671.1">
    <property type="nucleotide sequence ID" value="XM_018212363.1"/>
</dbReference>
<dbReference type="GO" id="GO:0000938">
    <property type="term" value="C:GARP complex"/>
    <property type="evidence" value="ECO:0007669"/>
    <property type="project" value="TreeGrafter"/>
</dbReference>
<feature type="compositionally biased region" description="Polar residues" evidence="7">
    <location>
        <begin position="71"/>
        <end position="83"/>
    </location>
</feature>
<evidence type="ECO:0000256" key="2">
    <source>
        <dbReference type="ARBA" id="ARBA00008180"/>
    </source>
</evidence>
<dbReference type="InParanoid" id="A0A132BD40"/>
<evidence type="ECO:0000256" key="3">
    <source>
        <dbReference type="ARBA" id="ARBA00022448"/>
    </source>
</evidence>
<evidence type="ECO:0000256" key="4">
    <source>
        <dbReference type="ARBA" id="ARBA00022927"/>
    </source>
</evidence>
<dbReference type="GO" id="GO:0032456">
    <property type="term" value="P:endocytic recycling"/>
    <property type="evidence" value="ECO:0007669"/>
    <property type="project" value="TreeGrafter"/>
</dbReference>
<evidence type="ECO:0000313" key="11">
    <source>
        <dbReference type="Proteomes" id="UP000070700"/>
    </source>
</evidence>
<evidence type="ECO:0000256" key="1">
    <source>
        <dbReference type="ARBA" id="ARBA00004601"/>
    </source>
</evidence>
<dbReference type="PANTHER" id="PTHR14190:SF7">
    <property type="entry name" value="VACUOLAR PROTEIN SORTING-ASSOCIATED PROTEIN 52 HOMOLOG"/>
    <property type="match status" value="1"/>
</dbReference>